<gene>
    <name evidence="1" type="ORF">DdX_19369</name>
</gene>
<reference evidence="1" key="1">
    <citation type="submission" date="2022-01" db="EMBL/GenBank/DDBJ databases">
        <title>Genome Sequence Resource for Two Populations of Ditylenchus destructor, the Migratory Endoparasitic Phytonematode.</title>
        <authorList>
            <person name="Zhang H."/>
            <person name="Lin R."/>
            <person name="Xie B."/>
        </authorList>
    </citation>
    <scope>NUCLEOTIDE SEQUENCE</scope>
    <source>
        <strain evidence="1">BazhouSP</strain>
    </source>
</reference>
<protein>
    <submittedName>
        <fullName evidence="1">Uncharacterized protein</fullName>
    </submittedName>
</protein>
<evidence type="ECO:0000313" key="1">
    <source>
        <dbReference type="EMBL" id="KAI1695833.1"/>
    </source>
</evidence>
<dbReference type="Gene3D" id="2.40.70.10">
    <property type="entry name" value="Acid Proteases"/>
    <property type="match status" value="1"/>
</dbReference>
<dbReference type="Proteomes" id="UP001201812">
    <property type="component" value="Unassembled WGS sequence"/>
</dbReference>
<accession>A0AAD4MJJ1</accession>
<dbReference type="SUPFAM" id="SSF50630">
    <property type="entry name" value="Acid proteases"/>
    <property type="match status" value="1"/>
</dbReference>
<evidence type="ECO:0000313" key="2">
    <source>
        <dbReference type="Proteomes" id="UP001201812"/>
    </source>
</evidence>
<proteinExistence type="predicted"/>
<organism evidence="1 2">
    <name type="scientific">Ditylenchus destructor</name>
    <dbReference type="NCBI Taxonomy" id="166010"/>
    <lineage>
        <taxon>Eukaryota</taxon>
        <taxon>Metazoa</taxon>
        <taxon>Ecdysozoa</taxon>
        <taxon>Nematoda</taxon>
        <taxon>Chromadorea</taxon>
        <taxon>Rhabditida</taxon>
        <taxon>Tylenchina</taxon>
        <taxon>Tylenchomorpha</taxon>
        <taxon>Sphaerularioidea</taxon>
        <taxon>Anguinidae</taxon>
        <taxon>Anguininae</taxon>
        <taxon>Ditylenchus</taxon>
    </lineage>
</organism>
<dbReference type="EMBL" id="JAKKPZ010000369">
    <property type="protein sequence ID" value="KAI1695833.1"/>
    <property type="molecule type" value="Genomic_DNA"/>
</dbReference>
<comment type="caution">
    <text evidence="1">The sequence shown here is derived from an EMBL/GenBank/DDBJ whole genome shotgun (WGS) entry which is preliminary data.</text>
</comment>
<dbReference type="InterPro" id="IPR021109">
    <property type="entry name" value="Peptidase_aspartic_dom_sf"/>
</dbReference>
<dbReference type="AlphaFoldDB" id="A0AAD4MJJ1"/>
<name>A0AAD4MJJ1_9BILA</name>
<sequence length="137" mass="15721">MTLELSSGRSEMYCSDDFFYLLTNASNASWNETIYEWEADCDTTKAKNIILNIGSNGNTSDADTKQLVLTGADYIKYLSYYDTCVVYANHYKYIRYVQLKAMFLNNHCLAYNIKEITIGFADTKSIKSQLRNSKCVF</sequence>
<keyword evidence="2" id="KW-1185">Reference proteome</keyword>